<evidence type="ECO:0000313" key="1">
    <source>
        <dbReference type="EMBL" id="GAK77555.1"/>
    </source>
</evidence>
<proteinExistence type="predicted"/>
<comment type="caution">
    <text evidence="1">The sequence shown here is derived from an EMBL/GenBank/DDBJ whole genome shotgun (WGS) entry which is preliminary data.</text>
</comment>
<dbReference type="Proteomes" id="UP000029226">
    <property type="component" value="Unassembled WGS sequence"/>
</dbReference>
<dbReference type="EMBL" id="BBLG01000010">
    <property type="protein sequence ID" value="GAK77555.1"/>
    <property type="molecule type" value="Genomic_DNA"/>
</dbReference>
<reference evidence="3 4" key="1">
    <citation type="journal article" date="2014" name="Genome Announc.">
        <title>Draft Genome Sequences of Marine Flavobacterium Nonlabens Strains NR17, NR24, NR27, NR32, NR33, and Ara13.</title>
        <authorList>
            <person name="Nakanishi M."/>
            <person name="Meirelles P."/>
            <person name="Suzuki R."/>
            <person name="Takatani N."/>
            <person name="Mino S."/>
            <person name="Suda W."/>
            <person name="Oshima K."/>
            <person name="Hattori M."/>
            <person name="Ohkuma M."/>
            <person name="Hosokawa M."/>
            <person name="Miyashita K."/>
            <person name="Thompson F.L."/>
            <person name="Niwa A."/>
            <person name="Sawabe T."/>
            <person name="Sawabe T."/>
        </authorList>
    </citation>
    <scope>NUCLEOTIDE SEQUENCE [LARGE SCALE GENOMIC DNA]</scope>
    <source>
        <strain evidence="1">JCM 19296</strain>
        <strain evidence="2">JCM 19314</strain>
        <strain evidence="3">JCM19296</strain>
        <strain evidence="4">JCM19314</strain>
    </source>
</reference>
<organism evidence="1 3">
    <name type="scientific">Nonlabens ulvanivorans</name>
    <name type="common">Persicivirga ulvanivorans</name>
    <dbReference type="NCBI Taxonomy" id="906888"/>
    <lineage>
        <taxon>Bacteria</taxon>
        <taxon>Pseudomonadati</taxon>
        <taxon>Bacteroidota</taxon>
        <taxon>Flavobacteriia</taxon>
        <taxon>Flavobacteriales</taxon>
        <taxon>Flavobacteriaceae</taxon>
        <taxon>Nonlabens</taxon>
    </lineage>
</organism>
<dbReference type="EMBL" id="BBMM01000018">
    <property type="protein sequence ID" value="GAL01967.1"/>
    <property type="molecule type" value="Genomic_DNA"/>
</dbReference>
<dbReference type="Proteomes" id="UP000028980">
    <property type="component" value="Unassembled WGS sequence"/>
</dbReference>
<gene>
    <name evidence="1" type="ORF">JCM19296_3163</name>
    <name evidence="2" type="ORF">JCM19314_248</name>
</gene>
<evidence type="ECO:0000313" key="2">
    <source>
        <dbReference type="EMBL" id="GAL01967.1"/>
    </source>
</evidence>
<dbReference type="AlphaFoldDB" id="A0A081DF59"/>
<name>A0A081DF59_NONUL</name>
<accession>A0A081DF59</accession>
<evidence type="ECO:0000313" key="3">
    <source>
        <dbReference type="Proteomes" id="UP000028980"/>
    </source>
</evidence>
<protein>
    <submittedName>
        <fullName evidence="1">Uncharacterized protein</fullName>
    </submittedName>
</protein>
<sequence length="48" mass="5632">MSNSKNKVSCKSFFKNYHSHVQYDEIQLMDIVNKVYGKALFLSCKFLP</sequence>
<evidence type="ECO:0000313" key="4">
    <source>
        <dbReference type="Proteomes" id="UP000029226"/>
    </source>
</evidence>